<dbReference type="PROSITE" id="PS00149">
    <property type="entry name" value="SULFATASE_2"/>
    <property type="match status" value="1"/>
</dbReference>
<dbReference type="FunFam" id="3.30.1120.10:FF:000002">
    <property type="entry name" value="Arylsulfatase family member J"/>
    <property type="match status" value="1"/>
</dbReference>
<dbReference type="AlphaFoldDB" id="A0A6P5R2W5"/>
<dbReference type="GO" id="GO:0046872">
    <property type="term" value="F:metal ion binding"/>
    <property type="evidence" value="ECO:0007669"/>
    <property type="project" value="UniProtKB-KW"/>
</dbReference>
<dbReference type="PANTHER" id="PTHR10342:SF274">
    <property type="entry name" value="ARYLSULFATASE B"/>
    <property type="match status" value="1"/>
</dbReference>
<dbReference type="InterPro" id="IPR017850">
    <property type="entry name" value="Alkaline_phosphatase_core_sf"/>
</dbReference>
<evidence type="ECO:0000256" key="3">
    <source>
        <dbReference type="ARBA" id="ARBA00022723"/>
    </source>
</evidence>
<sequence length="559" mass="62566">MKSCWGARPLSSRFCRGCRQLGLRRLLRMGKLSPCTGRSRPGGPGPQLPLLLLLQLLLLSPAPASGATQPPHVVFVLADDLGWNDLGFHGSVIRTPHLDALAAGGVVLDNYYVQPLCTPSRSQLLTGRYQIHLGLQHYLIMTCQPSCVPLDEKLLPQLLKEAGYATHMVGKWHLGMYRKECLPTRRGFDTYFGYLLGSEDYYTHEACAPIESLNGTRCALDLRDGEEPAKEYTNIYSTNIFTKRATTLIANHPPEKPLFLYLAFQSVHDPLQVPEEYMEPYGFIQDKHRRIYAGMVSLMDEAVGNVTKALKSHGLWNNTVFIFSTDNGGQTRSGGNNWPLRGRKGTLWEGGIRGAGFVASPLLKQKGVKSRELMHISDWLPTLVDLAGGSTNGTKPLDGFNMWKTISEGHPSPRVELLHNIDQDFFDGLPCPGKNMTPAKDDSFPLEHSAFNTSIHAGIRYKNWKLLTGHPGCGYWFPPPSQTNVSEIPPVDPPTKTLWLFDINQDPEERHDVSQEYPHIVQNLLSRLQYYHEHSVPSHFPPLDPRCDPKSTGVWSPWM</sequence>
<accession>A0A6P5R2W5</accession>
<feature type="domain" description="Sulfatase N-terminal" evidence="7">
    <location>
        <begin position="71"/>
        <end position="388"/>
    </location>
</feature>
<evidence type="ECO:0000256" key="6">
    <source>
        <dbReference type="ARBA" id="ARBA00023180"/>
    </source>
</evidence>
<dbReference type="Proteomes" id="UP000515126">
    <property type="component" value="Chromosome 13"/>
</dbReference>
<dbReference type="InterPro" id="IPR000917">
    <property type="entry name" value="Sulfatase_N"/>
</dbReference>
<name>A0A6P5R2W5_MUSCR</name>
<gene>
    <name evidence="9" type="primary">Arsb</name>
</gene>
<keyword evidence="4" id="KW-0378">Hydrolase</keyword>
<dbReference type="Pfam" id="PF00884">
    <property type="entry name" value="Sulfatase"/>
    <property type="match status" value="1"/>
</dbReference>
<evidence type="ECO:0000256" key="1">
    <source>
        <dbReference type="ARBA" id="ARBA00001913"/>
    </source>
</evidence>
<comment type="cofactor">
    <cofactor evidence="1">
        <name>Ca(2+)</name>
        <dbReference type="ChEBI" id="CHEBI:29108"/>
    </cofactor>
</comment>
<dbReference type="InterPro" id="IPR047115">
    <property type="entry name" value="ARSB"/>
</dbReference>
<dbReference type="GeneID" id="110308214"/>
<dbReference type="PANTHER" id="PTHR10342">
    <property type="entry name" value="ARYLSULFATASE"/>
    <property type="match status" value="1"/>
</dbReference>
<keyword evidence="6" id="KW-0325">Glycoprotein</keyword>
<dbReference type="CTD" id="411"/>
<evidence type="ECO:0000259" key="7">
    <source>
        <dbReference type="Pfam" id="PF00884"/>
    </source>
</evidence>
<keyword evidence="3" id="KW-0479">Metal-binding</keyword>
<evidence type="ECO:0000256" key="5">
    <source>
        <dbReference type="ARBA" id="ARBA00022837"/>
    </source>
</evidence>
<evidence type="ECO:0000256" key="4">
    <source>
        <dbReference type="ARBA" id="ARBA00022801"/>
    </source>
</evidence>
<dbReference type="Gene3D" id="3.40.720.10">
    <property type="entry name" value="Alkaline Phosphatase, subunit A"/>
    <property type="match status" value="1"/>
</dbReference>
<evidence type="ECO:0000256" key="2">
    <source>
        <dbReference type="ARBA" id="ARBA00008779"/>
    </source>
</evidence>
<dbReference type="FunFam" id="3.40.720.10:FF:000007">
    <property type="entry name" value="Arylsulfatase family, member J"/>
    <property type="match status" value="1"/>
</dbReference>
<keyword evidence="5" id="KW-0106">Calcium</keyword>
<proteinExistence type="inferred from homology"/>
<dbReference type="SUPFAM" id="SSF53649">
    <property type="entry name" value="Alkaline phosphatase-like"/>
    <property type="match status" value="1"/>
</dbReference>
<dbReference type="KEGG" id="mcal:110308214"/>
<protein>
    <submittedName>
        <fullName evidence="9">Arylsulfatase B</fullName>
    </submittedName>
</protein>
<keyword evidence="8" id="KW-1185">Reference proteome</keyword>
<dbReference type="Gene3D" id="3.30.1120.10">
    <property type="match status" value="1"/>
</dbReference>
<reference evidence="9" key="1">
    <citation type="submission" date="2025-08" db="UniProtKB">
        <authorList>
            <consortium name="RefSeq"/>
        </authorList>
    </citation>
    <scope>IDENTIFICATION</scope>
</reference>
<dbReference type="PROSITE" id="PS00523">
    <property type="entry name" value="SULFATASE_1"/>
    <property type="match status" value="1"/>
</dbReference>
<evidence type="ECO:0000313" key="8">
    <source>
        <dbReference type="Proteomes" id="UP000515126"/>
    </source>
</evidence>
<dbReference type="RefSeq" id="XP_021036276.1">
    <property type="nucleotide sequence ID" value="XM_021180617.2"/>
</dbReference>
<organism evidence="8 9">
    <name type="scientific">Mus caroli</name>
    <name type="common">Ryukyu mouse</name>
    <name type="synonym">Ricefield mouse</name>
    <dbReference type="NCBI Taxonomy" id="10089"/>
    <lineage>
        <taxon>Eukaryota</taxon>
        <taxon>Metazoa</taxon>
        <taxon>Chordata</taxon>
        <taxon>Craniata</taxon>
        <taxon>Vertebrata</taxon>
        <taxon>Euteleostomi</taxon>
        <taxon>Mammalia</taxon>
        <taxon>Eutheria</taxon>
        <taxon>Euarchontoglires</taxon>
        <taxon>Glires</taxon>
        <taxon>Rodentia</taxon>
        <taxon>Myomorpha</taxon>
        <taxon>Muroidea</taxon>
        <taxon>Muridae</taxon>
        <taxon>Murinae</taxon>
        <taxon>Mus</taxon>
        <taxon>Mus</taxon>
    </lineage>
</organism>
<dbReference type="InterPro" id="IPR024607">
    <property type="entry name" value="Sulfatase_CS"/>
</dbReference>
<evidence type="ECO:0000313" key="9">
    <source>
        <dbReference type="RefSeq" id="XP_021036276.1"/>
    </source>
</evidence>
<dbReference type="GO" id="GO:0008484">
    <property type="term" value="F:sulfuric ester hydrolase activity"/>
    <property type="evidence" value="ECO:0007669"/>
    <property type="project" value="InterPro"/>
</dbReference>
<dbReference type="CDD" id="cd16029">
    <property type="entry name" value="4-S"/>
    <property type="match status" value="1"/>
</dbReference>
<comment type="similarity">
    <text evidence="2">Belongs to the sulfatase family.</text>
</comment>